<evidence type="ECO:0000256" key="4">
    <source>
        <dbReference type="ARBA" id="ARBA00022840"/>
    </source>
</evidence>
<dbReference type="AlphaFoldDB" id="A0A8H7DHQ3"/>
<keyword evidence="2" id="KW-0547">Nucleotide-binding</keyword>
<evidence type="ECO:0000256" key="3">
    <source>
        <dbReference type="ARBA" id="ARBA00022777"/>
    </source>
</evidence>
<accession>A0A8H7DHQ3</accession>
<reference evidence="6" key="1">
    <citation type="submission" date="2020-05" db="EMBL/GenBank/DDBJ databases">
        <title>Mycena genomes resolve the evolution of fungal bioluminescence.</title>
        <authorList>
            <person name="Tsai I.J."/>
        </authorList>
    </citation>
    <scope>NUCLEOTIDE SEQUENCE</scope>
    <source>
        <strain evidence="6">160909Yilan</strain>
    </source>
</reference>
<evidence type="ECO:0000313" key="7">
    <source>
        <dbReference type="Proteomes" id="UP000623467"/>
    </source>
</evidence>
<dbReference type="InterPro" id="IPR051681">
    <property type="entry name" value="Ser/Thr_Kinases-Pseudokinases"/>
</dbReference>
<dbReference type="GO" id="GO:0004674">
    <property type="term" value="F:protein serine/threonine kinase activity"/>
    <property type="evidence" value="ECO:0007669"/>
    <property type="project" value="TreeGrafter"/>
</dbReference>
<keyword evidence="7" id="KW-1185">Reference proteome</keyword>
<dbReference type="PANTHER" id="PTHR44329:SF288">
    <property type="entry name" value="MITOGEN-ACTIVATED PROTEIN KINASE KINASE KINASE 20"/>
    <property type="match status" value="1"/>
</dbReference>
<dbReference type="PRINTS" id="PR00109">
    <property type="entry name" value="TYRKINASE"/>
</dbReference>
<dbReference type="PROSITE" id="PS00109">
    <property type="entry name" value="PROTEIN_KINASE_TYR"/>
    <property type="match status" value="1"/>
</dbReference>
<dbReference type="OrthoDB" id="4062651at2759"/>
<dbReference type="EMBL" id="JACAZH010000002">
    <property type="protein sequence ID" value="KAF7374755.1"/>
    <property type="molecule type" value="Genomic_DNA"/>
</dbReference>
<gene>
    <name evidence="6" type="ORF">MSAN_00361000</name>
</gene>
<sequence length="448" mass="50191">MATTRLLAYQSLFSLVQQVSFAATSQHDALGAHYDAMFAGHSISAIVKSRHARTTLLQIATDLGIYGDARLRNALSEDEQRIANYISSILESESERAAVLQLTGDSAQYFLDVVQMVTVDRGLLLEKQHNAKARRMIIKLSEACDELPSSLFISGITRRDEHATFGGGFGDIYQASYGGKTVALKLLRVFQADEQQRQIRLKFCREALVWQHLRHPFILPLIGIDRETFPSSLCMVSPWMEHGTVLKYLNEYGRANVDKLLHEIAQALQYLHSQNIIHGDLRGANILITPEWSACLADFGLTSLADTTATTRSSRRAGSVRWMAPELIYPAHFKRKFVRTRATDVYAFGCVCLELYTGQPPFPDLSETVVMFDVLKGDRPDRPSGEPAMSDVLWELVNDCWTQEPETRPTIQAVVEKLSSDPEMTSMSNAEIINVLSTMQLFFPPTDP</sequence>
<evidence type="ECO:0000256" key="2">
    <source>
        <dbReference type="ARBA" id="ARBA00022741"/>
    </source>
</evidence>
<dbReference type="InterPro" id="IPR008266">
    <property type="entry name" value="Tyr_kinase_AS"/>
</dbReference>
<dbReference type="InterPro" id="IPR000719">
    <property type="entry name" value="Prot_kinase_dom"/>
</dbReference>
<evidence type="ECO:0000256" key="1">
    <source>
        <dbReference type="ARBA" id="ARBA00022679"/>
    </source>
</evidence>
<keyword evidence="4" id="KW-0067">ATP-binding</keyword>
<organism evidence="6 7">
    <name type="scientific">Mycena sanguinolenta</name>
    <dbReference type="NCBI Taxonomy" id="230812"/>
    <lineage>
        <taxon>Eukaryota</taxon>
        <taxon>Fungi</taxon>
        <taxon>Dikarya</taxon>
        <taxon>Basidiomycota</taxon>
        <taxon>Agaricomycotina</taxon>
        <taxon>Agaricomycetes</taxon>
        <taxon>Agaricomycetidae</taxon>
        <taxon>Agaricales</taxon>
        <taxon>Marasmiineae</taxon>
        <taxon>Mycenaceae</taxon>
        <taxon>Mycena</taxon>
    </lineage>
</organism>
<evidence type="ECO:0000313" key="6">
    <source>
        <dbReference type="EMBL" id="KAF7374755.1"/>
    </source>
</evidence>
<protein>
    <submittedName>
        <fullName evidence="6">Kinase-like protein</fullName>
    </submittedName>
</protein>
<dbReference type="InterPro" id="IPR011009">
    <property type="entry name" value="Kinase-like_dom_sf"/>
</dbReference>
<dbReference type="Pfam" id="PF07714">
    <property type="entry name" value="PK_Tyr_Ser-Thr"/>
    <property type="match status" value="1"/>
</dbReference>
<dbReference type="PANTHER" id="PTHR44329">
    <property type="entry name" value="SERINE/THREONINE-PROTEIN KINASE TNNI3K-RELATED"/>
    <property type="match status" value="1"/>
</dbReference>
<dbReference type="Gene3D" id="1.10.510.10">
    <property type="entry name" value="Transferase(Phosphotransferase) domain 1"/>
    <property type="match status" value="1"/>
</dbReference>
<proteinExistence type="predicted"/>
<keyword evidence="3 6" id="KW-0418">Kinase</keyword>
<dbReference type="SUPFAM" id="SSF56112">
    <property type="entry name" value="Protein kinase-like (PK-like)"/>
    <property type="match status" value="1"/>
</dbReference>
<dbReference type="GO" id="GO:0005524">
    <property type="term" value="F:ATP binding"/>
    <property type="evidence" value="ECO:0007669"/>
    <property type="project" value="UniProtKB-KW"/>
</dbReference>
<evidence type="ECO:0000259" key="5">
    <source>
        <dbReference type="PROSITE" id="PS50011"/>
    </source>
</evidence>
<dbReference type="Proteomes" id="UP000623467">
    <property type="component" value="Unassembled WGS sequence"/>
</dbReference>
<dbReference type="InterPro" id="IPR001245">
    <property type="entry name" value="Ser-Thr/Tyr_kinase_cat_dom"/>
</dbReference>
<feature type="domain" description="Protein kinase" evidence="5">
    <location>
        <begin position="158"/>
        <end position="424"/>
    </location>
</feature>
<dbReference type="PROSITE" id="PS50011">
    <property type="entry name" value="PROTEIN_KINASE_DOM"/>
    <property type="match status" value="1"/>
</dbReference>
<keyword evidence="1" id="KW-0808">Transferase</keyword>
<name>A0A8H7DHQ3_9AGAR</name>
<comment type="caution">
    <text evidence="6">The sequence shown here is derived from an EMBL/GenBank/DDBJ whole genome shotgun (WGS) entry which is preliminary data.</text>
</comment>